<dbReference type="Pfam" id="PF07993">
    <property type="entry name" value="NAD_binding_4"/>
    <property type="match status" value="1"/>
</dbReference>
<dbReference type="SUPFAM" id="SSF51735">
    <property type="entry name" value="NAD(P)-binding Rossmann-fold domains"/>
    <property type="match status" value="1"/>
</dbReference>
<gene>
    <name evidence="2" type="ORF">MMF98_21640</name>
</gene>
<dbReference type="RefSeq" id="WP_243309416.1">
    <property type="nucleotide sequence ID" value="NZ_JALGBI010000003.1"/>
</dbReference>
<dbReference type="EMBL" id="JALGBI010000003">
    <property type="protein sequence ID" value="MCJ0765826.1"/>
    <property type="molecule type" value="Genomic_DNA"/>
</dbReference>
<name>A0A9X1VY79_9BURK</name>
<dbReference type="Gene3D" id="3.40.50.720">
    <property type="entry name" value="NAD(P)-binding Rossmann-like Domain"/>
    <property type="match status" value="1"/>
</dbReference>
<feature type="domain" description="Thioester reductase (TE)" evidence="1">
    <location>
        <begin position="5"/>
        <end position="236"/>
    </location>
</feature>
<evidence type="ECO:0000259" key="1">
    <source>
        <dbReference type="Pfam" id="PF07993"/>
    </source>
</evidence>
<organism evidence="2 3">
    <name type="scientific">Variovorax terrae</name>
    <dbReference type="NCBI Taxonomy" id="2923278"/>
    <lineage>
        <taxon>Bacteria</taxon>
        <taxon>Pseudomonadati</taxon>
        <taxon>Pseudomonadota</taxon>
        <taxon>Betaproteobacteria</taxon>
        <taxon>Burkholderiales</taxon>
        <taxon>Comamonadaceae</taxon>
        <taxon>Variovorax</taxon>
    </lineage>
</organism>
<dbReference type="InterPro" id="IPR050177">
    <property type="entry name" value="Lipid_A_modif_metabolic_enz"/>
</dbReference>
<accession>A0A9X1VY79</accession>
<dbReference type="AlphaFoldDB" id="A0A9X1VY79"/>
<reference evidence="2" key="1">
    <citation type="submission" date="2022-03" db="EMBL/GenBank/DDBJ databases">
        <authorList>
            <person name="Woo C.Y."/>
        </authorList>
    </citation>
    <scope>NUCLEOTIDE SEQUENCE</scope>
    <source>
        <strain evidence="2">CYS-02</strain>
    </source>
</reference>
<comment type="caution">
    <text evidence="2">The sequence shown here is derived from an EMBL/GenBank/DDBJ whole genome shotgun (WGS) entry which is preliminary data.</text>
</comment>
<proteinExistence type="predicted"/>
<dbReference type="Proteomes" id="UP001139447">
    <property type="component" value="Unassembled WGS sequence"/>
</dbReference>
<keyword evidence="3" id="KW-1185">Reference proteome</keyword>
<dbReference type="InterPro" id="IPR013120">
    <property type="entry name" value="FAR_NAD-bd"/>
</dbReference>
<sequence>MRILLTGGTGFVGGAAAADLAQRGLLPQTIFLVRAASPEQGCERLRDNLLRFGATAAQAQAVTPAQVICGDLTGIDAFAESPLLAGLTHVIHCAALATFSSNPKIWASNVDGTLALARAVIARSQLTRWLQVGTAMCCGPGLASPVHESWEAGLQDDTHLVPYTRSKVAVEHALRALPGLPLVVARPSIVVGHSTLGCAPSPSIFWVFRMAFALERFTCAPDERIDIIPADWCARALVSLCLKPTLAHDLYHVSAGLGSNRFTEIDAAYAAARGTEPIAPRYQQVEVDRLRELVPLFEQRLGKVNRLLILRALMLYGAFAELNYVFDNSRLLAEGIDAAPPLAGYIAECVRTSESVPMTEQMAHDFK</sequence>
<dbReference type="PANTHER" id="PTHR43245">
    <property type="entry name" value="BIFUNCTIONAL POLYMYXIN RESISTANCE PROTEIN ARNA"/>
    <property type="match status" value="1"/>
</dbReference>
<dbReference type="InterPro" id="IPR036291">
    <property type="entry name" value="NAD(P)-bd_dom_sf"/>
</dbReference>
<evidence type="ECO:0000313" key="2">
    <source>
        <dbReference type="EMBL" id="MCJ0765826.1"/>
    </source>
</evidence>
<protein>
    <submittedName>
        <fullName evidence="2">SDR family oxidoreductase</fullName>
    </submittedName>
</protein>
<evidence type="ECO:0000313" key="3">
    <source>
        <dbReference type="Proteomes" id="UP001139447"/>
    </source>
</evidence>